<accession>A0AAW1N4W9</accession>
<keyword evidence="2" id="KW-1185">Reference proteome</keyword>
<sequence length="70" mass="8196">MFKQSRLRDVQKYTKNRNHLCRAKIKSYEELQGDTHSVTEVIVKDINLCIARGPKNLAVQLRYMECVLSN</sequence>
<protein>
    <submittedName>
        <fullName evidence="1">Uncharacterized protein</fullName>
    </submittedName>
</protein>
<comment type="caution">
    <text evidence="1">The sequence shown here is derived from an EMBL/GenBank/DDBJ whole genome shotgun (WGS) entry which is preliminary data.</text>
</comment>
<proteinExistence type="predicted"/>
<dbReference type="AlphaFoldDB" id="A0AAW1N4W9"/>
<reference evidence="1 2" key="1">
    <citation type="journal article" date="2024" name="BMC Genomics">
        <title>De novo assembly and annotation of Popillia japonica's genome with initial clues to its potential as an invasive pest.</title>
        <authorList>
            <person name="Cucini C."/>
            <person name="Boschi S."/>
            <person name="Funari R."/>
            <person name="Cardaioli E."/>
            <person name="Iannotti N."/>
            <person name="Marturano G."/>
            <person name="Paoli F."/>
            <person name="Bruttini M."/>
            <person name="Carapelli A."/>
            <person name="Frati F."/>
            <person name="Nardi F."/>
        </authorList>
    </citation>
    <scope>NUCLEOTIDE SEQUENCE [LARGE SCALE GENOMIC DNA]</scope>
    <source>
        <strain evidence="1">DMR45628</strain>
    </source>
</reference>
<evidence type="ECO:0000313" key="1">
    <source>
        <dbReference type="EMBL" id="KAK9754377.1"/>
    </source>
</evidence>
<evidence type="ECO:0000313" key="2">
    <source>
        <dbReference type="Proteomes" id="UP001458880"/>
    </source>
</evidence>
<gene>
    <name evidence="1" type="ORF">QE152_g1383</name>
</gene>
<organism evidence="1 2">
    <name type="scientific">Popillia japonica</name>
    <name type="common">Japanese beetle</name>
    <dbReference type="NCBI Taxonomy" id="7064"/>
    <lineage>
        <taxon>Eukaryota</taxon>
        <taxon>Metazoa</taxon>
        <taxon>Ecdysozoa</taxon>
        <taxon>Arthropoda</taxon>
        <taxon>Hexapoda</taxon>
        <taxon>Insecta</taxon>
        <taxon>Pterygota</taxon>
        <taxon>Neoptera</taxon>
        <taxon>Endopterygota</taxon>
        <taxon>Coleoptera</taxon>
        <taxon>Polyphaga</taxon>
        <taxon>Scarabaeiformia</taxon>
        <taxon>Scarabaeidae</taxon>
        <taxon>Rutelinae</taxon>
        <taxon>Popillia</taxon>
    </lineage>
</organism>
<dbReference type="Proteomes" id="UP001458880">
    <property type="component" value="Unassembled WGS sequence"/>
</dbReference>
<dbReference type="EMBL" id="JASPKY010000008">
    <property type="protein sequence ID" value="KAK9754377.1"/>
    <property type="molecule type" value="Genomic_DNA"/>
</dbReference>
<name>A0AAW1N4W9_POPJA</name>